<accession>A0ABW5J5X6</accession>
<dbReference type="EC" id="2.3.-.-" evidence="4"/>
<keyword evidence="1 4" id="KW-0808">Transferase</keyword>
<feature type="domain" description="N-acetyltransferase" evidence="3">
    <location>
        <begin position="4"/>
        <end position="163"/>
    </location>
</feature>
<organism evidence="4 5">
    <name type="scientific">Emticicia soli</name>
    <dbReference type="NCBI Taxonomy" id="2027878"/>
    <lineage>
        <taxon>Bacteria</taxon>
        <taxon>Pseudomonadati</taxon>
        <taxon>Bacteroidota</taxon>
        <taxon>Cytophagia</taxon>
        <taxon>Cytophagales</taxon>
        <taxon>Leadbetterellaceae</taxon>
        <taxon>Emticicia</taxon>
    </lineage>
</organism>
<evidence type="ECO:0000259" key="3">
    <source>
        <dbReference type="PROSITE" id="PS51186"/>
    </source>
</evidence>
<sequence>MNNMIVRAAKVEEIHTLLAFERGIVEAERPFDVTLKEGEIHYYDLIALIESPIAEVVVAEIDGQLVGSGYALIKESKPYQKHTHYAYLGFMYLKPEFRGKGINKAILETLQQWAANRGIREIRLEVYDENIIAKKAYEKAGFKPNLLEMRMEISSEEETKPQE</sequence>
<dbReference type="PANTHER" id="PTHR43877">
    <property type="entry name" value="AMINOALKYLPHOSPHONATE N-ACETYLTRANSFERASE-RELATED-RELATED"/>
    <property type="match status" value="1"/>
</dbReference>
<protein>
    <submittedName>
        <fullName evidence="4">GNAT family N-acetyltransferase</fullName>
        <ecNumber evidence="4">2.3.-.-</ecNumber>
    </submittedName>
</protein>
<dbReference type="GO" id="GO:0016746">
    <property type="term" value="F:acyltransferase activity"/>
    <property type="evidence" value="ECO:0007669"/>
    <property type="project" value="UniProtKB-KW"/>
</dbReference>
<name>A0ABW5J5X6_9BACT</name>
<dbReference type="Pfam" id="PF00583">
    <property type="entry name" value="Acetyltransf_1"/>
    <property type="match status" value="1"/>
</dbReference>
<gene>
    <name evidence="4" type="ORF">ACFSR2_03730</name>
</gene>
<dbReference type="RefSeq" id="WP_340235389.1">
    <property type="nucleotide sequence ID" value="NZ_JBBEWC010000004.1"/>
</dbReference>
<dbReference type="InterPro" id="IPR050832">
    <property type="entry name" value="Bact_Acetyltransf"/>
</dbReference>
<dbReference type="Gene3D" id="3.40.630.30">
    <property type="match status" value="1"/>
</dbReference>
<keyword evidence="2 4" id="KW-0012">Acyltransferase</keyword>
<evidence type="ECO:0000256" key="1">
    <source>
        <dbReference type="ARBA" id="ARBA00022679"/>
    </source>
</evidence>
<proteinExistence type="predicted"/>
<evidence type="ECO:0000313" key="4">
    <source>
        <dbReference type="EMBL" id="MFD2519980.1"/>
    </source>
</evidence>
<evidence type="ECO:0000256" key="2">
    <source>
        <dbReference type="ARBA" id="ARBA00023315"/>
    </source>
</evidence>
<dbReference type="InterPro" id="IPR016181">
    <property type="entry name" value="Acyl_CoA_acyltransferase"/>
</dbReference>
<dbReference type="InterPro" id="IPR000182">
    <property type="entry name" value="GNAT_dom"/>
</dbReference>
<dbReference type="Proteomes" id="UP001597510">
    <property type="component" value="Unassembled WGS sequence"/>
</dbReference>
<dbReference type="EMBL" id="JBHULC010000004">
    <property type="protein sequence ID" value="MFD2519980.1"/>
    <property type="molecule type" value="Genomic_DNA"/>
</dbReference>
<comment type="caution">
    <text evidence="4">The sequence shown here is derived from an EMBL/GenBank/DDBJ whole genome shotgun (WGS) entry which is preliminary data.</text>
</comment>
<reference evidence="5" key="1">
    <citation type="journal article" date="2019" name="Int. J. Syst. Evol. Microbiol.">
        <title>The Global Catalogue of Microorganisms (GCM) 10K type strain sequencing project: providing services to taxonomists for standard genome sequencing and annotation.</title>
        <authorList>
            <consortium name="The Broad Institute Genomics Platform"/>
            <consortium name="The Broad Institute Genome Sequencing Center for Infectious Disease"/>
            <person name="Wu L."/>
            <person name="Ma J."/>
        </authorList>
    </citation>
    <scope>NUCLEOTIDE SEQUENCE [LARGE SCALE GENOMIC DNA]</scope>
    <source>
        <strain evidence="5">KCTC 52344</strain>
    </source>
</reference>
<dbReference type="PROSITE" id="PS51186">
    <property type="entry name" value="GNAT"/>
    <property type="match status" value="1"/>
</dbReference>
<dbReference type="CDD" id="cd04301">
    <property type="entry name" value="NAT_SF"/>
    <property type="match status" value="1"/>
</dbReference>
<keyword evidence="5" id="KW-1185">Reference proteome</keyword>
<evidence type="ECO:0000313" key="5">
    <source>
        <dbReference type="Proteomes" id="UP001597510"/>
    </source>
</evidence>
<dbReference type="SUPFAM" id="SSF55729">
    <property type="entry name" value="Acyl-CoA N-acyltransferases (Nat)"/>
    <property type="match status" value="1"/>
</dbReference>